<gene>
    <name evidence="19" type="primary">LOC106768338</name>
</gene>
<name>A0A1S3USG2_VIGRR</name>
<evidence type="ECO:0000256" key="14">
    <source>
        <dbReference type="ARBA" id="ARBA00023204"/>
    </source>
</evidence>
<dbReference type="InterPro" id="IPR036890">
    <property type="entry name" value="HATPase_C_sf"/>
</dbReference>
<feature type="compositionally biased region" description="Basic and acidic residues" evidence="16">
    <location>
        <begin position="548"/>
        <end position="557"/>
    </location>
</feature>
<evidence type="ECO:0000256" key="9">
    <source>
        <dbReference type="ARBA" id="ARBA00022840"/>
    </source>
</evidence>
<dbReference type="Gene3D" id="3.30.565.10">
    <property type="entry name" value="Histidine kinase-like ATPase, C-terminal domain"/>
    <property type="match status" value="1"/>
</dbReference>
<dbReference type="PANTHER" id="PTHR23336">
    <property type="entry name" value="ZINC FINGER CW-TYPE COILED-COIL DOMAIN PROTEIN 3"/>
    <property type="match status" value="1"/>
</dbReference>
<keyword evidence="12" id="KW-0175">Coiled coil</keyword>
<keyword evidence="4" id="KW-0540">Nuclease</keyword>
<evidence type="ECO:0000256" key="6">
    <source>
        <dbReference type="ARBA" id="ARBA00022759"/>
    </source>
</evidence>
<evidence type="ECO:0000259" key="17">
    <source>
        <dbReference type="Pfam" id="PF17942"/>
    </source>
</evidence>
<reference evidence="18" key="1">
    <citation type="journal article" date="2014" name="Nat. Commun.">
        <title>Genome sequence of mungbean and insights into evolution within Vigna species.</title>
        <authorList>
            <person name="Kang Y.J."/>
            <person name="Kim S.K."/>
            <person name="Kim M.Y."/>
            <person name="Lestari P."/>
            <person name="Kim K.H."/>
            <person name="Ha B.K."/>
            <person name="Jun T.H."/>
            <person name="Hwang W.J."/>
            <person name="Lee T."/>
            <person name="Lee J."/>
            <person name="Shim S."/>
            <person name="Yoon M.Y."/>
            <person name="Jang Y.E."/>
            <person name="Han K.S."/>
            <person name="Taeprayoon P."/>
            <person name="Yoon N."/>
            <person name="Somta P."/>
            <person name="Tanya P."/>
            <person name="Kim K.S."/>
            <person name="Gwag J.G."/>
            <person name="Moon J.K."/>
            <person name="Lee Y.H."/>
            <person name="Park B.S."/>
            <person name="Bombarely A."/>
            <person name="Doyle J.J."/>
            <person name="Jackson S.A."/>
            <person name="Schafleitner R."/>
            <person name="Srinives P."/>
            <person name="Varshney R.K."/>
            <person name="Lee S.H."/>
        </authorList>
    </citation>
    <scope>NUCLEOTIDE SEQUENCE [LARGE SCALE GENOMIC DNA]</scope>
    <source>
        <strain evidence="18">cv. VC1973A</strain>
    </source>
</reference>
<keyword evidence="14" id="KW-0234">DNA repair</keyword>
<feature type="domain" description="Morc S5" evidence="17">
    <location>
        <begin position="387"/>
        <end position="532"/>
    </location>
</feature>
<keyword evidence="9" id="KW-0067">ATP-binding</keyword>
<keyword evidence="10" id="KW-0156">Chromatin regulator</keyword>
<dbReference type="Pfam" id="PF13589">
    <property type="entry name" value="HATPase_c_3"/>
    <property type="match status" value="1"/>
</dbReference>
<dbReference type="GO" id="GO:0006325">
    <property type="term" value="P:chromatin organization"/>
    <property type="evidence" value="ECO:0007669"/>
    <property type="project" value="UniProtKB-KW"/>
</dbReference>
<evidence type="ECO:0000313" key="19">
    <source>
        <dbReference type="RefSeq" id="XP_014508917.1"/>
    </source>
</evidence>
<dbReference type="GO" id="GO:0004519">
    <property type="term" value="F:endonuclease activity"/>
    <property type="evidence" value="ECO:0007669"/>
    <property type="project" value="UniProtKB-KW"/>
</dbReference>
<dbReference type="Proteomes" id="UP000087766">
    <property type="component" value="Chromosome 7"/>
</dbReference>
<dbReference type="FunFam" id="3.30.565.10:FF:000075">
    <property type="entry name" value="MORC family CW-type zinc finger protein 4"/>
    <property type="match status" value="1"/>
</dbReference>
<comment type="cofactor">
    <cofactor evidence="1">
        <name>Mn(2+)</name>
        <dbReference type="ChEBI" id="CHEBI:29035"/>
    </cofactor>
</comment>
<evidence type="ECO:0000313" key="18">
    <source>
        <dbReference type="Proteomes" id="UP000087766"/>
    </source>
</evidence>
<dbReference type="GO" id="GO:0005634">
    <property type="term" value="C:nucleus"/>
    <property type="evidence" value="ECO:0007669"/>
    <property type="project" value="UniProtKB-SubCell"/>
</dbReference>
<protein>
    <submittedName>
        <fullName evidence="19">Protein MICRORCHIDIA 4</fullName>
    </submittedName>
</protein>
<proteinExistence type="inferred from homology"/>
<keyword evidence="15" id="KW-0539">Nucleus</keyword>
<keyword evidence="11" id="KW-0694">RNA-binding</keyword>
<dbReference type="RefSeq" id="XP_014508917.1">
    <property type="nucleotide sequence ID" value="XM_014653431.2"/>
</dbReference>
<evidence type="ECO:0000256" key="2">
    <source>
        <dbReference type="ARBA" id="ARBA00004123"/>
    </source>
</evidence>
<dbReference type="InterPro" id="IPR041006">
    <property type="entry name" value="Morc_S5"/>
</dbReference>
<evidence type="ECO:0000256" key="3">
    <source>
        <dbReference type="ARBA" id="ARBA00007845"/>
    </source>
</evidence>
<dbReference type="GO" id="GO:0016887">
    <property type="term" value="F:ATP hydrolysis activity"/>
    <property type="evidence" value="ECO:0007669"/>
    <property type="project" value="InterPro"/>
</dbReference>
<feature type="region of interest" description="Disordered" evidence="16">
    <location>
        <begin position="543"/>
        <end position="723"/>
    </location>
</feature>
<keyword evidence="18" id="KW-1185">Reference proteome</keyword>
<dbReference type="InterPro" id="IPR045261">
    <property type="entry name" value="MORC_ATPase"/>
</dbReference>
<keyword evidence="13" id="KW-0943">RNA-mediated gene silencing</keyword>
<dbReference type="PANTHER" id="PTHR23336:SF58">
    <property type="entry name" value="PROTEIN MICRORCHIDIA 4"/>
    <property type="match status" value="1"/>
</dbReference>
<dbReference type="SUPFAM" id="SSF55874">
    <property type="entry name" value="ATPase domain of HSP90 chaperone/DNA topoisomerase II/histidine kinase"/>
    <property type="match status" value="1"/>
</dbReference>
<dbReference type="GO" id="GO:0003723">
    <property type="term" value="F:RNA binding"/>
    <property type="evidence" value="ECO:0007669"/>
    <property type="project" value="UniProtKB-KW"/>
</dbReference>
<comment type="similarity">
    <text evidence="3">Belongs to the MORC ATPase protein family.</text>
</comment>
<evidence type="ECO:0000256" key="15">
    <source>
        <dbReference type="ARBA" id="ARBA00023242"/>
    </source>
</evidence>
<dbReference type="KEGG" id="vra:106768338"/>
<dbReference type="OrthoDB" id="757982at2759"/>
<feature type="compositionally biased region" description="Basic and acidic residues" evidence="16">
    <location>
        <begin position="710"/>
        <end position="723"/>
    </location>
</feature>
<evidence type="ECO:0000256" key="16">
    <source>
        <dbReference type="SAM" id="MobiDB-lite"/>
    </source>
</evidence>
<dbReference type="GO" id="GO:0031047">
    <property type="term" value="P:regulatory ncRNA-mediated gene silencing"/>
    <property type="evidence" value="ECO:0007669"/>
    <property type="project" value="UniProtKB-KW"/>
</dbReference>
<comment type="subcellular location">
    <subcellularLocation>
        <location evidence="2">Nucleus</location>
    </subcellularLocation>
</comment>
<evidence type="ECO:0000256" key="4">
    <source>
        <dbReference type="ARBA" id="ARBA00022722"/>
    </source>
</evidence>
<organism evidence="18 19">
    <name type="scientific">Vigna radiata var. radiata</name>
    <name type="common">Mung bean</name>
    <name type="synonym">Phaseolus aureus</name>
    <dbReference type="NCBI Taxonomy" id="3916"/>
    <lineage>
        <taxon>Eukaryota</taxon>
        <taxon>Viridiplantae</taxon>
        <taxon>Streptophyta</taxon>
        <taxon>Embryophyta</taxon>
        <taxon>Tracheophyta</taxon>
        <taxon>Spermatophyta</taxon>
        <taxon>Magnoliopsida</taxon>
        <taxon>eudicotyledons</taxon>
        <taxon>Gunneridae</taxon>
        <taxon>Pentapetalae</taxon>
        <taxon>rosids</taxon>
        <taxon>fabids</taxon>
        <taxon>Fabales</taxon>
        <taxon>Fabaceae</taxon>
        <taxon>Papilionoideae</taxon>
        <taxon>50 kb inversion clade</taxon>
        <taxon>NPAAA clade</taxon>
        <taxon>indigoferoid/millettioid clade</taxon>
        <taxon>Phaseoleae</taxon>
        <taxon>Vigna</taxon>
    </lineage>
</organism>
<reference evidence="19" key="2">
    <citation type="submission" date="2025-08" db="UniProtKB">
        <authorList>
            <consortium name="RefSeq"/>
        </authorList>
    </citation>
    <scope>IDENTIFICATION</scope>
    <source>
        <tissue evidence="19">Leaf</tissue>
    </source>
</reference>
<keyword evidence="7" id="KW-0227">DNA damage</keyword>
<evidence type="ECO:0000256" key="8">
    <source>
        <dbReference type="ARBA" id="ARBA00022801"/>
    </source>
</evidence>
<keyword evidence="8" id="KW-0378">Hydrolase</keyword>
<evidence type="ECO:0000256" key="1">
    <source>
        <dbReference type="ARBA" id="ARBA00001936"/>
    </source>
</evidence>
<dbReference type="GO" id="GO:0006281">
    <property type="term" value="P:DNA repair"/>
    <property type="evidence" value="ECO:0007669"/>
    <property type="project" value="UniProtKB-KW"/>
</dbReference>
<evidence type="ECO:0000256" key="10">
    <source>
        <dbReference type="ARBA" id="ARBA00022853"/>
    </source>
</evidence>
<dbReference type="AlphaFoldDB" id="A0A1S3USG2"/>
<evidence type="ECO:0000256" key="11">
    <source>
        <dbReference type="ARBA" id="ARBA00022884"/>
    </source>
</evidence>
<evidence type="ECO:0000256" key="7">
    <source>
        <dbReference type="ARBA" id="ARBA00022763"/>
    </source>
</evidence>
<sequence length="817" mass="91737">MDVCVKEEVSETPIITKRKSRPGAVPPPDSVIEVSSSDSDSENEDVHSENGGSPSKKRRTYAETVLPVGFLSPLPPEASPPTDLLALPAPEWASNSASRSNLYTTLGVNSSKQFWKAGDYDGAGCGGSDSSSVGMDHVRVHPKFLHSNATSHKWALGAFAELLDNSLDEVCNGATYVNVDMLINKKDGSRMLLIEDNGGGMDPEKMRQCMSLGYSVKSKLANTIGQYGNGFKTSTMRLGADVIVFSRFPGKDGTSSTQSIGLLSYTFLRSTGKEDIVVPMLDYERRGQQWNKIIRTTLDDWNKNVETMVQWSPFSDEADLLRQFNLVKDHGTRVIIYNLWEDDQGQLELDFDADPHDIQIRGVNRDEKNIQMAKEFPNSRHFLTYRHSLRSYASILYLRLPSAFRIILRGEDILHHNIVNDMMMSQEVTYKPQAGVDGLLPKDSNMIAVVTIGFVKDAVHHVDVSGFNVYHKNRLIKPFWRIWNPAGSGGRGVIGVLEANFVEPAHDKQGFERTLVLSRLESKLIQMQKKYWGANSHKIGYSNRNKIQIRDSGDKDTSPAYVPEPSKSKRKYSTMDGKVTPLTSDKLHSQPNQKRMQKQTEKDSAFINGRSPVSPPKHIIQSSSEESSSDDDVSEDLLPKGKIQKASTAEKSKVQKASTAEKSFENENGDTTSNRKASPHTRASASKIKGKDVNNSDQPLPDSDLLTSDQLRKENRELKERLQRKEEEILELSQALQHDKDKCKSLETQLNESEKKIEELNHDQETLIDIFSEERERRNAEEKNLRKKLQEASNTIQELLDKIRVLEKKSTSGKLER</sequence>
<evidence type="ECO:0000256" key="12">
    <source>
        <dbReference type="ARBA" id="ARBA00023054"/>
    </source>
</evidence>
<dbReference type="GO" id="GO:0005524">
    <property type="term" value="F:ATP binding"/>
    <property type="evidence" value="ECO:0007669"/>
    <property type="project" value="UniProtKB-KW"/>
</dbReference>
<dbReference type="GO" id="GO:0031349">
    <property type="term" value="P:positive regulation of defense response"/>
    <property type="evidence" value="ECO:0007669"/>
    <property type="project" value="UniProtKB-ARBA"/>
</dbReference>
<keyword evidence="6" id="KW-0255">Endonuclease</keyword>
<keyword evidence="5" id="KW-0547">Nucleotide-binding</keyword>
<evidence type="ECO:0000256" key="5">
    <source>
        <dbReference type="ARBA" id="ARBA00022741"/>
    </source>
</evidence>
<dbReference type="Pfam" id="PF17942">
    <property type="entry name" value="Morc6_S5"/>
    <property type="match status" value="1"/>
</dbReference>
<evidence type="ECO:0000256" key="13">
    <source>
        <dbReference type="ARBA" id="ARBA00023158"/>
    </source>
</evidence>
<accession>A0A1S3USG2</accession>
<dbReference type="GeneID" id="106768338"/>
<feature type="compositionally biased region" description="Polar residues" evidence="16">
    <location>
        <begin position="669"/>
        <end position="684"/>
    </location>
</feature>
<feature type="region of interest" description="Disordered" evidence="16">
    <location>
        <begin position="1"/>
        <end position="59"/>
    </location>
</feature>